<name>A0A6P1DU18_9GAMM</name>
<comment type="subunit">
    <text evidence="5">The Tat system comprises two distinct complexes: a TatABC complex, containing multiple copies of TatA, TatB and TatC subunits, and a separate TatA complex, containing only TatA subunits. Substrates initially bind to the TatABC complex, which probably triggers association of the separate TatA complex to form the active translocon.</text>
</comment>
<dbReference type="PANTHER" id="PTHR30371:SF0">
    <property type="entry name" value="SEC-INDEPENDENT PROTEIN TRANSLOCASE PROTEIN TATC, CHLOROPLASTIC-RELATED"/>
    <property type="match status" value="1"/>
</dbReference>
<dbReference type="InterPro" id="IPR038440">
    <property type="entry name" value="FimV_C_sf"/>
</dbReference>
<comment type="caution">
    <text evidence="5">Lacks conserved residue(s) required for the propagation of feature annotation.</text>
</comment>
<proteinExistence type="inferred from homology"/>
<dbReference type="GO" id="GO:0043953">
    <property type="term" value="P:protein transport by the Tat complex"/>
    <property type="evidence" value="ECO:0007669"/>
    <property type="project" value="UniProtKB-UniRule"/>
</dbReference>
<feature type="compositionally biased region" description="Low complexity" evidence="6">
    <location>
        <begin position="252"/>
        <end position="280"/>
    </location>
</feature>
<dbReference type="PRINTS" id="PR01840">
    <property type="entry name" value="TATCFAMILY"/>
</dbReference>
<keyword evidence="5" id="KW-0813">Transport</keyword>
<evidence type="ECO:0000256" key="4">
    <source>
        <dbReference type="ARBA" id="ARBA00023136"/>
    </source>
</evidence>
<dbReference type="GO" id="GO:0009977">
    <property type="term" value="F:proton motive force dependent protein transmembrane transporter activity"/>
    <property type="evidence" value="ECO:0007669"/>
    <property type="project" value="TreeGrafter"/>
</dbReference>
<dbReference type="EMBL" id="JAAIJR010000029">
    <property type="protein sequence ID" value="NEX20461.1"/>
    <property type="molecule type" value="Genomic_DNA"/>
</dbReference>
<dbReference type="NCBIfam" id="TIGR00945">
    <property type="entry name" value="tatC"/>
    <property type="match status" value="1"/>
</dbReference>
<comment type="caution">
    <text evidence="7">The sequence shown here is derived from an EMBL/GenBank/DDBJ whole genome shotgun (WGS) entry which is preliminary data.</text>
</comment>
<keyword evidence="5" id="KW-0811">Translocation</keyword>
<dbReference type="PROSITE" id="PS01218">
    <property type="entry name" value="TATC"/>
    <property type="match status" value="1"/>
</dbReference>
<dbReference type="InterPro" id="IPR019820">
    <property type="entry name" value="Sec-indep_translocase_CS"/>
</dbReference>
<reference evidence="8" key="1">
    <citation type="journal article" date="2020" name="Microbiol. Resour. Announc.">
        <title>Draft Genome Sequences of Thiorhodococcus mannitoliphagus and Thiorhodococcus minor, Purple Sulfur Photosynthetic Bacteria in the Gammaproteobacterial Family Chromatiaceae.</title>
        <authorList>
            <person name="Aviles F.A."/>
            <person name="Meyer T.E."/>
            <person name="Kyndt J.A."/>
        </authorList>
    </citation>
    <scope>NUCLEOTIDE SEQUENCE [LARGE SCALE GENOMIC DNA]</scope>
    <source>
        <strain evidence="8">DSM 18266</strain>
    </source>
</reference>
<feature type="transmembrane region" description="Helical" evidence="5">
    <location>
        <begin position="77"/>
        <end position="98"/>
    </location>
</feature>
<organism evidence="7 8">
    <name type="scientific">Thiorhodococcus mannitoliphagus</name>
    <dbReference type="NCBI Taxonomy" id="329406"/>
    <lineage>
        <taxon>Bacteria</taxon>
        <taxon>Pseudomonadati</taxon>
        <taxon>Pseudomonadota</taxon>
        <taxon>Gammaproteobacteria</taxon>
        <taxon>Chromatiales</taxon>
        <taxon>Chromatiaceae</taxon>
        <taxon>Thiorhodococcus</taxon>
    </lineage>
</organism>
<dbReference type="GO" id="GO:0065002">
    <property type="term" value="P:intracellular protein transmembrane transport"/>
    <property type="evidence" value="ECO:0007669"/>
    <property type="project" value="TreeGrafter"/>
</dbReference>
<evidence type="ECO:0000313" key="7">
    <source>
        <dbReference type="EMBL" id="NEX20461.1"/>
    </source>
</evidence>
<feature type="transmembrane region" description="Helical" evidence="5">
    <location>
        <begin position="160"/>
        <end position="186"/>
    </location>
</feature>
<keyword evidence="4 5" id="KW-0472">Membrane</keyword>
<evidence type="ECO:0000256" key="1">
    <source>
        <dbReference type="ARBA" id="ARBA00004141"/>
    </source>
</evidence>
<keyword evidence="8" id="KW-1185">Reference proteome</keyword>
<evidence type="ECO:0000256" key="3">
    <source>
        <dbReference type="ARBA" id="ARBA00022989"/>
    </source>
</evidence>
<evidence type="ECO:0000256" key="6">
    <source>
        <dbReference type="SAM" id="MobiDB-lite"/>
    </source>
</evidence>
<dbReference type="Proteomes" id="UP000471640">
    <property type="component" value="Unassembled WGS sequence"/>
</dbReference>
<evidence type="ECO:0000256" key="2">
    <source>
        <dbReference type="ARBA" id="ARBA00022692"/>
    </source>
</evidence>
<dbReference type="InterPro" id="IPR002033">
    <property type="entry name" value="TatC"/>
</dbReference>
<protein>
    <recommendedName>
        <fullName evidence="5">Sec-independent protein translocase protein TatC</fullName>
    </recommendedName>
</protein>
<comment type="function">
    <text evidence="5">Part of the twin-arginine translocation (Tat) system that transports large folded proteins containing a characteristic twin-arginine motif in their signal peptide across membranes. Together with TatB, TatC is part of a receptor directly interacting with Tat signal peptides.</text>
</comment>
<sequence>MQPDDPGAEQPFISHLVELRDRLIRMLIAVGVIALVLFPFANSLYTYIASPLLAQLPEGSTMIATQVASPFLTPFKLALVAAIFIAMPYLLYQLWAFVAPGLYQHEKRLAVPLLASSILLFYLGMAFAYFVVFPLVFAFLTATTPEGVEMMTDIAAYLDFVLTLFFAFGVAFQIPIATILLVLVGATSPAALARKRPYVIVGVFVVGMFLTPPDVISQTLLALPMWMLFEVGILLSKLLLRQRGSGADVETGAAAPASAGGQGSASPRAGSAPAPASKVVAADAWRPMTDEEMEAELDLMDEEASREARSVPPQEAVPAVDPVEDKIIRANKLRDLDNDFAARQLLYEVLEEGDADQRRVARNVLGQMDD</sequence>
<dbReference type="AlphaFoldDB" id="A0A6P1DU18"/>
<dbReference type="PANTHER" id="PTHR30371">
    <property type="entry name" value="SEC-INDEPENDENT PROTEIN TRANSLOCASE PROTEIN TATC"/>
    <property type="match status" value="1"/>
</dbReference>
<comment type="similarity">
    <text evidence="5">Belongs to the TatC family.</text>
</comment>
<feature type="transmembrane region" description="Helical" evidence="5">
    <location>
        <begin position="198"/>
        <end position="216"/>
    </location>
</feature>
<feature type="transmembrane region" description="Helical" evidence="5">
    <location>
        <begin position="26"/>
        <end position="48"/>
    </location>
</feature>
<keyword evidence="3 5" id="KW-1133">Transmembrane helix</keyword>
<keyword evidence="2 5" id="KW-0812">Transmembrane</keyword>
<dbReference type="GO" id="GO:0033281">
    <property type="term" value="C:TAT protein transport complex"/>
    <property type="evidence" value="ECO:0007669"/>
    <property type="project" value="UniProtKB-UniRule"/>
</dbReference>
<accession>A0A6P1DU18</accession>
<feature type="transmembrane region" description="Helical" evidence="5">
    <location>
        <begin position="119"/>
        <end position="140"/>
    </location>
</feature>
<keyword evidence="5" id="KW-1003">Cell membrane</keyword>
<keyword evidence="5" id="KW-0653">Protein transport</keyword>
<dbReference type="Pfam" id="PF00902">
    <property type="entry name" value="TatC"/>
    <property type="match status" value="1"/>
</dbReference>
<evidence type="ECO:0000256" key="5">
    <source>
        <dbReference type="HAMAP-Rule" id="MF_00902"/>
    </source>
</evidence>
<comment type="subcellular location">
    <subcellularLocation>
        <location evidence="5">Cell membrane</location>
        <topology evidence="5">Multi-pass membrane protein</topology>
    </subcellularLocation>
    <subcellularLocation>
        <location evidence="1">Membrane</location>
        <topology evidence="1">Multi-pass membrane protein</topology>
    </subcellularLocation>
</comment>
<dbReference type="Gene3D" id="1.20.58.2200">
    <property type="match status" value="1"/>
</dbReference>
<gene>
    <name evidence="5 7" type="primary">tatC</name>
    <name evidence="7" type="ORF">G3480_09090</name>
</gene>
<reference evidence="7 8" key="2">
    <citation type="submission" date="2020-02" db="EMBL/GenBank/DDBJ databases">
        <title>Genome sequences of Thiorhodococcus mannitoliphagus and Thiorhodococcus minor, purple sulfur photosynthetic bacteria in the gammaproteobacterial family, Chromatiaceae.</title>
        <authorList>
            <person name="Aviles F.A."/>
            <person name="Meyer T.E."/>
            <person name="Kyndt J.A."/>
        </authorList>
    </citation>
    <scope>NUCLEOTIDE SEQUENCE [LARGE SCALE GENOMIC DNA]</scope>
    <source>
        <strain evidence="7 8">DSM 18266</strain>
    </source>
</reference>
<dbReference type="HAMAP" id="MF_00902">
    <property type="entry name" value="TatC"/>
    <property type="match status" value="1"/>
</dbReference>
<feature type="region of interest" description="Disordered" evidence="6">
    <location>
        <begin position="251"/>
        <end position="280"/>
    </location>
</feature>
<evidence type="ECO:0000313" key="8">
    <source>
        <dbReference type="Proteomes" id="UP000471640"/>
    </source>
</evidence>